<evidence type="ECO:0000256" key="4">
    <source>
        <dbReference type="RuleBase" id="RU003744"/>
    </source>
</evidence>
<evidence type="ECO:0000256" key="2">
    <source>
        <dbReference type="ARBA" id="ARBA00010333"/>
    </source>
</evidence>
<keyword evidence="3 5" id="KW-0732">Signal</keyword>
<reference evidence="7 8" key="1">
    <citation type="submission" date="2021-01" db="EMBL/GenBank/DDBJ databases">
        <title>WGS of actinomycetes isolated from Thailand.</title>
        <authorList>
            <person name="Thawai C."/>
        </authorList>
    </citation>
    <scope>NUCLEOTIDE SEQUENCE [LARGE SCALE GENOMIC DNA]</scope>
    <source>
        <strain evidence="7 8">LPG 2</strain>
    </source>
</reference>
<dbReference type="PROSITE" id="PS01039">
    <property type="entry name" value="SBP_BACTERIAL_3"/>
    <property type="match status" value="1"/>
</dbReference>
<feature type="signal peptide" evidence="5">
    <location>
        <begin position="1"/>
        <end position="20"/>
    </location>
</feature>
<comment type="similarity">
    <text evidence="2 4">Belongs to the bacterial solute-binding protein 3 family.</text>
</comment>
<comment type="subcellular location">
    <subcellularLocation>
        <location evidence="1">Cell envelope</location>
    </subcellularLocation>
</comment>
<name>A0ABS1MCF5_9NOCA</name>
<protein>
    <submittedName>
        <fullName evidence="7">Transporter substrate-binding domain-containing protein</fullName>
    </submittedName>
</protein>
<dbReference type="Gene3D" id="3.40.190.10">
    <property type="entry name" value="Periplasmic binding protein-like II"/>
    <property type="match status" value="2"/>
</dbReference>
<dbReference type="EMBL" id="JAERRJ010000010">
    <property type="protein sequence ID" value="MBL1077929.1"/>
    <property type="molecule type" value="Genomic_DNA"/>
</dbReference>
<gene>
    <name evidence="7" type="ORF">JK358_26340</name>
</gene>
<dbReference type="SUPFAM" id="SSF53850">
    <property type="entry name" value="Periplasmic binding protein-like II"/>
    <property type="match status" value="1"/>
</dbReference>
<evidence type="ECO:0000313" key="8">
    <source>
        <dbReference type="Proteomes" id="UP000602198"/>
    </source>
</evidence>
<evidence type="ECO:0000256" key="3">
    <source>
        <dbReference type="ARBA" id="ARBA00022729"/>
    </source>
</evidence>
<dbReference type="SMART" id="SM00062">
    <property type="entry name" value="PBPb"/>
    <property type="match status" value="1"/>
</dbReference>
<keyword evidence="8" id="KW-1185">Reference proteome</keyword>
<evidence type="ECO:0000313" key="7">
    <source>
        <dbReference type="EMBL" id="MBL1077929.1"/>
    </source>
</evidence>
<sequence length="251" mass="26409">MRRRKLFAAVLAVAATVGLAACSSGDDANVLKVGTEGTYFPFSYQDNGQLTGYDVDVIKAVGDKIGRKVEFTQAPWDSLFAALDSGRVDLIANQVTIKPERAQKYSLSNPYTVSEGVVITKTGTTGIAGLADLSGKTCAQSETSNWAEVAKTAGCKVEAIPGFVEAVQLLKSDRANATVNDTLVANAYIKQNGNGVIQIVGKTGETSKQAFAARKDSQALTDQINTALAELAADGTLAKISDKYFGLDVSK</sequence>
<evidence type="ECO:0000256" key="1">
    <source>
        <dbReference type="ARBA" id="ARBA00004196"/>
    </source>
</evidence>
<dbReference type="PANTHER" id="PTHR35936">
    <property type="entry name" value="MEMBRANE-BOUND LYTIC MUREIN TRANSGLYCOSYLASE F"/>
    <property type="match status" value="1"/>
</dbReference>
<accession>A0ABS1MCF5</accession>
<dbReference type="InterPro" id="IPR018313">
    <property type="entry name" value="SBP_3_CS"/>
</dbReference>
<feature type="chain" id="PRO_5047407291" evidence="5">
    <location>
        <begin position="21"/>
        <end position="251"/>
    </location>
</feature>
<dbReference type="PROSITE" id="PS51257">
    <property type="entry name" value="PROKAR_LIPOPROTEIN"/>
    <property type="match status" value="1"/>
</dbReference>
<dbReference type="RefSeq" id="WP_201952111.1">
    <property type="nucleotide sequence ID" value="NZ_JAERRJ010000010.1"/>
</dbReference>
<comment type="caution">
    <text evidence="7">The sequence shown here is derived from an EMBL/GenBank/DDBJ whole genome shotgun (WGS) entry which is preliminary data.</text>
</comment>
<feature type="domain" description="Solute-binding protein family 3/N-terminal" evidence="6">
    <location>
        <begin position="30"/>
        <end position="248"/>
    </location>
</feature>
<organism evidence="7 8">
    <name type="scientific">Nocardia acididurans</name>
    <dbReference type="NCBI Taxonomy" id="2802282"/>
    <lineage>
        <taxon>Bacteria</taxon>
        <taxon>Bacillati</taxon>
        <taxon>Actinomycetota</taxon>
        <taxon>Actinomycetes</taxon>
        <taxon>Mycobacteriales</taxon>
        <taxon>Nocardiaceae</taxon>
        <taxon>Nocardia</taxon>
    </lineage>
</organism>
<dbReference type="InterPro" id="IPR001638">
    <property type="entry name" value="Solute-binding_3/MltF_N"/>
</dbReference>
<evidence type="ECO:0000259" key="6">
    <source>
        <dbReference type="SMART" id="SM00062"/>
    </source>
</evidence>
<evidence type="ECO:0000256" key="5">
    <source>
        <dbReference type="SAM" id="SignalP"/>
    </source>
</evidence>
<dbReference type="PANTHER" id="PTHR35936:SF34">
    <property type="entry name" value="ABC TRANSPORTER EXTRACELLULAR-BINDING PROTEIN YCKB-RELATED"/>
    <property type="match status" value="1"/>
</dbReference>
<dbReference type="Proteomes" id="UP000602198">
    <property type="component" value="Unassembled WGS sequence"/>
</dbReference>
<dbReference type="Pfam" id="PF00497">
    <property type="entry name" value="SBP_bac_3"/>
    <property type="match status" value="1"/>
</dbReference>
<proteinExistence type="inferred from homology"/>